<proteinExistence type="predicted"/>
<dbReference type="AlphaFoldDB" id="A0A916RTE8"/>
<gene>
    <name evidence="2" type="ORF">GCM10008025_07890</name>
</gene>
<dbReference type="PANTHER" id="PTHR10094">
    <property type="entry name" value="STEROL CARRIER PROTEIN 2 SCP-2 FAMILY PROTEIN"/>
    <property type="match status" value="1"/>
</dbReference>
<dbReference type="Pfam" id="PF02036">
    <property type="entry name" value="SCP2"/>
    <property type="match status" value="1"/>
</dbReference>
<dbReference type="InterPro" id="IPR003033">
    <property type="entry name" value="SCP2_sterol-bd_dom"/>
</dbReference>
<protein>
    <recommendedName>
        <fullName evidence="1">SCP2 domain-containing protein</fullName>
    </recommendedName>
</protein>
<sequence>MEFVKPKSDDVFEMIDAALHEDPAATKGKDGVYQFNLTGEDGGTYQMVIEPDEAKALKGEVFTPDVTLTLSADDFKDLVAGTLNPTAAFMSGKLKIKGNLGLALKLQVVLNSFSF</sequence>
<dbReference type="SUPFAM" id="SSF55718">
    <property type="entry name" value="SCP-like"/>
    <property type="match status" value="1"/>
</dbReference>
<evidence type="ECO:0000259" key="1">
    <source>
        <dbReference type="Pfam" id="PF02036"/>
    </source>
</evidence>
<dbReference type="EMBL" id="BMEY01000003">
    <property type="protein sequence ID" value="GGA66472.1"/>
    <property type="molecule type" value="Genomic_DNA"/>
</dbReference>
<name>A0A916RTE8_9BACI</name>
<dbReference type="Gene3D" id="3.30.1050.10">
    <property type="entry name" value="SCP2 sterol-binding domain"/>
    <property type="match status" value="1"/>
</dbReference>
<reference evidence="2" key="2">
    <citation type="submission" date="2020-09" db="EMBL/GenBank/DDBJ databases">
        <authorList>
            <person name="Sun Q."/>
            <person name="Zhou Y."/>
        </authorList>
    </citation>
    <scope>NUCLEOTIDE SEQUENCE</scope>
    <source>
        <strain evidence="2">CGMCC 1.12408</strain>
    </source>
</reference>
<keyword evidence="3" id="KW-1185">Reference proteome</keyword>
<dbReference type="InterPro" id="IPR036527">
    <property type="entry name" value="SCP2_sterol-bd_dom_sf"/>
</dbReference>
<organism evidence="2 3">
    <name type="scientific">Ornithinibacillus halotolerans</name>
    <dbReference type="NCBI Taxonomy" id="1274357"/>
    <lineage>
        <taxon>Bacteria</taxon>
        <taxon>Bacillati</taxon>
        <taxon>Bacillota</taxon>
        <taxon>Bacilli</taxon>
        <taxon>Bacillales</taxon>
        <taxon>Bacillaceae</taxon>
        <taxon>Ornithinibacillus</taxon>
    </lineage>
</organism>
<feature type="domain" description="SCP2" evidence="1">
    <location>
        <begin position="21"/>
        <end position="110"/>
    </location>
</feature>
<dbReference type="Proteomes" id="UP000613512">
    <property type="component" value="Unassembled WGS sequence"/>
</dbReference>
<evidence type="ECO:0000313" key="2">
    <source>
        <dbReference type="EMBL" id="GGA66472.1"/>
    </source>
</evidence>
<dbReference type="RefSeq" id="WP_188383393.1">
    <property type="nucleotide sequence ID" value="NZ_BMEY01000003.1"/>
</dbReference>
<reference evidence="2" key="1">
    <citation type="journal article" date="2014" name="Int. J. Syst. Evol. Microbiol.">
        <title>Complete genome sequence of Corynebacterium casei LMG S-19264T (=DSM 44701T), isolated from a smear-ripened cheese.</title>
        <authorList>
            <consortium name="US DOE Joint Genome Institute (JGI-PGF)"/>
            <person name="Walter F."/>
            <person name="Albersmeier A."/>
            <person name="Kalinowski J."/>
            <person name="Ruckert C."/>
        </authorList>
    </citation>
    <scope>NUCLEOTIDE SEQUENCE</scope>
    <source>
        <strain evidence="2">CGMCC 1.12408</strain>
    </source>
</reference>
<dbReference type="PANTHER" id="PTHR10094:SF25">
    <property type="entry name" value="SCP2 STEROL-BINDING DOMAIN-CONTAINING PROTEIN 1"/>
    <property type="match status" value="1"/>
</dbReference>
<evidence type="ECO:0000313" key="3">
    <source>
        <dbReference type="Proteomes" id="UP000613512"/>
    </source>
</evidence>
<comment type="caution">
    <text evidence="2">The sequence shown here is derived from an EMBL/GenBank/DDBJ whole genome shotgun (WGS) entry which is preliminary data.</text>
</comment>
<accession>A0A916RTE8</accession>
<dbReference type="GO" id="GO:0005829">
    <property type="term" value="C:cytosol"/>
    <property type="evidence" value="ECO:0007669"/>
    <property type="project" value="TreeGrafter"/>
</dbReference>